<dbReference type="EMBL" id="RZGK01000002">
    <property type="protein sequence ID" value="KAF9701499.1"/>
    <property type="molecule type" value="Genomic_DNA"/>
</dbReference>
<proteinExistence type="predicted"/>
<name>A0A8H7MLK3_9PLEO</name>
<accession>A0A8H7MLK3</accession>
<evidence type="ECO:0000313" key="1">
    <source>
        <dbReference type="EMBL" id="KAF9701499.1"/>
    </source>
</evidence>
<comment type="caution">
    <text evidence="1">The sequence shown here is derived from an EMBL/GenBank/DDBJ whole genome shotgun (WGS) entry which is preliminary data.</text>
</comment>
<reference evidence="1" key="2">
    <citation type="submission" date="2020-09" db="EMBL/GenBank/DDBJ databases">
        <title>Reference genome assembly for Australian Ascochyta lentis isolate Al4.</title>
        <authorList>
            <person name="Lee R.C."/>
            <person name="Farfan-Caceres L.M."/>
            <person name="Debler J.W."/>
            <person name="Williams A.H."/>
            <person name="Henares B.M."/>
        </authorList>
    </citation>
    <scope>NUCLEOTIDE SEQUENCE</scope>
    <source>
        <strain evidence="1">Al4</strain>
    </source>
</reference>
<reference evidence="1" key="1">
    <citation type="submission" date="2018-12" db="EMBL/GenBank/DDBJ databases">
        <authorList>
            <person name="Syme R.A."/>
            <person name="Farfan-Caceres L."/>
            <person name="Lichtenzveig J."/>
        </authorList>
    </citation>
    <scope>NUCLEOTIDE SEQUENCE</scope>
    <source>
        <strain evidence="1">Al4</strain>
    </source>
</reference>
<evidence type="ECO:0000313" key="2">
    <source>
        <dbReference type="Proteomes" id="UP000651452"/>
    </source>
</evidence>
<organism evidence="1 2">
    <name type="scientific">Ascochyta lentis</name>
    <dbReference type="NCBI Taxonomy" id="205686"/>
    <lineage>
        <taxon>Eukaryota</taxon>
        <taxon>Fungi</taxon>
        <taxon>Dikarya</taxon>
        <taxon>Ascomycota</taxon>
        <taxon>Pezizomycotina</taxon>
        <taxon>Dothideomycetes</taxon>
        <taxon>Pleosporomycetidae</taxon>
        <taxon>Pleosporales</taxon>
        <taxon>Pleosporineae</taxon>
        <taxon>Didymellaceae</taxon>
        <taxon>Ascochyta</taxon>
    </lineage>
</organism>
<gene>
    <name evidence="1" type="ORF">EKO04_000384</name>
</gene>
<keyword evidence="2" id="KW-1185">Reference proteome</keyword>
<dbReference type="Proteomes" id="UP000651452">
    <property type="component" value="Unassembled WGS sequence"/>
</dbReference>
<sequence>MLTVAHTYELWSRAGTLLDVNKSINLVERRLSTYQSHSPILLIANTDADPIPIIHAVRVHCFQVKVHSSVASSTDIRRQDFEAWLQACLRIQEPTQTANDMLKVFLELSEWNPAIRQLVSLADRRQSPYTARQMVPHSANGACGDMKSAMIEFSRVLFPAFASTPLPQMPGTTTPWALPHGSGTSKNCPMLLPTVEHLDVSNPDEDDDKYSALRRGRAAYRHNASPYDASRPVAEHTHRRAQYGRSRSLPPRYGTMVMSYDHHTFHGTSPDKEEHNAALLEDFGKTSEHHLIYPGPMDLRQGHPSERRCLRRCQ</sequence>
<protein>
    <submittedName>
        <fullName evidence="1">Uncharacterized protein</fullName>
    </submittedName>
</protein>
<dbReference type="AlphaFoldDB" id="A0A8H7MLK3"/>